<dbReference type="PRINTS" id="PR00385">
    <property type="entry name" value="P450"/>
</dbReference>
<keyword evidence="4 8" id="KW-0479">Metal-binding</keyword>
<dbReference type="CDD" id="cd11062">
    <property type="entry name" value="CYP58-like"/>
    <property type="match status" value="1"/>
</dbReference>
<evidence type="ECO:0000256" key="7">
    <source>
        <dbReference type="ARBA" id="ARBA00023033"/>
    </source>
</evidence>
<dbReference type="Gene3D" id="1.10.630.10">
    <property type="entry name" value="Cytochrome P450"/>
    <property type="match status" value="1"/>
</dbReference>
<evidence type="ECO:0000313" key="12">
    <source>
        <dbReference type="Proteomes" id="UP000247810"/>
    </source>
</evidence>
<dbReference type="InterPro" id="IPR036396">
    <property type="entry name" value="Cyt_P450_sf"/>
</dbReference>
<dbReference type="AlphaFoldDB" id="A0A319DK11"/>
<keyword evidence="10" id="KW-1133">Transmembrane helix</keyword>
<dbReference type="Pfam" id="PF00067">
    <property type="entry name" value="p450"/>
    <property type="match status" value="1"/>
</dbReference>
<evidence type="ECO:0000256" key="5">
    <source>
        <dbReference type="ARBA" id="ARBA00023002"/>
    </source>
</evidence>
<evidence type="ECO:0000256" key="6">
    <source>
        <dbReference type="ARBA" id="ARBA00023004"/>
    </source>
</evidence>
<evidence type="ECO:0000256" key="3">
    <source>
        <dbReference type="ARBA" id="ARBA00022617"/>
    </source>
</evidence>
<name>A0A319DK11_9EURO</name>
<evidence type="ECO:0000256" key="9">
    <source>
        <dbReference type="RuleBase" id="RU000461"/>
    </source>
</evidence>
<comment type="similarity">
    <text evidence="2 9">Belongs to the cytochrome P450 family.</text>
</comment>
<dbReference type="GO" id="GO:0004497">
    <property type="term" value="F:monooxygenase activity"/>
    <property type="evidence" value="ECO:0007669"/>
    <property type="project" value="UniProtKB-KW"/>
</dbReference>
<feature type="binding site" description="axial binding residue" evidence="8">
    <location>
        <position position="443"/>
    </location>
    <ligand>
        <name>heme</name>
        <dbReference type="ChEBI" id="CHEBI:30413"/>
    </ligand>
    <ligandPart>
        <name>Fe</name>
        <dbReference type="ChEBI" id="CHEBI:18248"/>
    </ligandPart>
</feature>
<evidence type="ECO:0000256" key="10">
    <source>
        <dbReference type="SAM" id="Phobius"/>
    </source>
</evidence>
<keyword evidence="12" id="KW-1185">Reference proteome</keyword>
<keyword evidence="3 8" id="KW-0349">Heme</keyword>
<evidence type="ECO:0000313" key="11">
    <source>
        <dbReference type="EMBL" id="PYH88418.1"/>
    </source>
</evidence>
<sequence>MIFDVAGVVRGLLPIICVLVLTYLISLTFFRLFLHPLASFPGPRVAAVTSWYEFYWNVVKGGRFLWEIERIHQHYGPVVRITPDELHIADPDFYHEVYSPPCKKQDKEKNYVRLGGQDGSALTTVDHHLHRLRVSALAPFFSKQAVEKIEPLIQSKVNRLCAYFDSCIHPGTVVTVSHAALALTVDIISSYAYGESYDCLQRADLGSEFRKILVSANEGYAILRHFHWLHAVMHRLHRWGCNTSPYIVWQKHIAEQTVSMCSLHREGKLPAGTMFQAILDSSLPDREKEPRRLSVEAQTLLHAGSETSAKTLEIILFHLLEDTAKLERLRAELVAIMPEPTNSVSWNELRSLPYLSAVIQEGIRLQFGITTRSPRVSHTPMLYKDMVIPAETPVSMLTWFVHTNEAIFPHPLEFDPDRWTLAAEHGIRLEKYLTSFGKGSRRCLGVNLAYAQITITLATLLRQFEFELFESTIDDVTPARDCFIAYPRKGCKGVRFRVIGRVGK</sequence>
<dbReference type="SUPFAM" id="SSF48264">
    <property type="entry name" value="Cytochrome P450"/>
    <property type="match status" value="1"/>
</dbReference>
<dbReference type="PANTHER" id="PTHR24305:SF157">
    <property type="entry name" value="N-ACETYLTRYPTOPHAN 6-HYDROXYLASE IVOC-RELATED"/>
    <property type="match status" value="1"/>
</dbReference>
<dbReference type="InterPro" id="IPR001128">
    <property type="entry name" value="Cyt_P450"/>
</dbReference>
<dbReference type="EMBL" id="KZ826096">
    <property type="protein sequence ID" value="PYH88418.1"/>
    <property type="molecule type" value="Genomic_DNA"/>
</dbReference>
<dbReference type="STRING" id="1448320.A0A319DK11"/>
<dbReference type="GO" id="GO:0005506">
    <property type="term" value="F:iron ion binding"/>
    <property type="evidence" value="ECO:0007669"/>
    <property type="project" value="InterPro"/>
</dbReference>
<protein>
    <submittedName>
        <fullName evidence="11">Putative cytochrome P450</fullName>
    </submittedName>
</protein>
<evidence type="ECO:0000256" key="2">
    <source>
        <dbReference type="ARBA" id="ARBA00010617"/>
    </source>
</evidence>
<dbReference type="PROSITE" id="PS00086">
    <property type="entry name" value="CYTOCHROME_P450"/>
    <property type="match status" value="1"/>
</dbReference>
<accession>A0A319DK11</accession>
<keyword evidence="10" id="KW-0472">Membrane</keyword>
<evidence type="ECO:0000256" key="8">
    <source>
        <dbReference type="PIRSR" id="PIRSR602401-1"/>
    </source>
</evidence>
<dbReference type="InterPro" id="IPR050121">
    <property type="entry name" value="Cytochrome_P450_monoxygenase"/>
</dbReference>
<comment type="cofactor">
    <cofactor evidence="1 8">
        <name>heme</name>
        <dbReference type="ChEBI" id="CHEBI:30413"/>
    </cofactor>
</comment>
<organism evidence="11 12">
    <name type="scientific">Aspergillus ellipticus CBS 707.79</name>
    <dbReference type="NCBI Taxonomy" id="1448320"/>
    <lineage>
        <taxon>Eukaryota</taxon>
        <taxon>Fungi</taxon>
        <taxon>Dikarya</taxon>
        <taxon>Ascomycota</taxon>
        <taxon>Pezizomycotina</taxon>
        <taxon>Eurotiomycetes</taxon>
        <taxon>Eurotiomycetidae</taxon>
        <taxon>Eurotiales</taxon>
        <taxon>Aspergillaceae</taxon>
        <taxon>Aspergillus</taxon>
        <taxon>Aspergillus subgen. Circumdati</taxon>
    </lineage>
</organism>
<proteinExistence type="inferred from homology"/>
<keyword evidence="5 9" id="KW-0560">Oxidoreductase</keyword>
<reference evidence="11 12" key="1">
    <citation type="submission" date="2018-02" db="EMBL/GenBank/DDBJ databases">
        <title>The genomes of Aspergillus section Nigri reveals drivers in fungal speciation.</title>
        <authorList>
            <consortium name="DOE Joint Genome Institute"/>
            <person name="Vesth T.C."/>
            <person name="Nybo J."/>
            <person name="Theobald S."/>
            <person name="Brandl J."/>
            <person name="Frisvad J.C."/>
            <person name="Nielsen K.F."/>
            <person name="Lyhne E.K."/>
            <person name="Kogle M.E."/>
            <person name="Kuo A."/>
            <person name="Riley R."/>
            <person name="Clum A."/>
            <person name="Nolan M."/>
            <person name="Lipzen A."/>
            <person name="Salamov A."/>
            <person name="Henrissat B."/>
            <person name="Wiebenga A."/>
            <person name="De vries R.P."/>
            <person name="Grigoriev I.V."/>
            <person name="Mortensen U.H."/>
            <person name="Andersen M.R."/>
            <person name="Baker S.E."/>
        </authorList>
    </citation>
    <scope>NUCLEOTIDE SEQUENCE [LARGE SCALE GENOMIC DNA]</scope>
    <source>
        <strain evidence="11 12">CBS 707.79</strain>
    </source>
</reference>
<dbReference type="PANTHER" id="PTHR24305">
    <property type="entry name" value="CYTOCHROME P450"/>
    <property type="match status" value="1"/>
</dbReference>
<dbReference type="GO" id="GO:0020037">
    <property type="term" value="F:heme binding"/>
    <property type="evidence" value="ECO:0007669"/>
    <property type="project" value="InterPro"/>
</dbReference>
<keyword evidence="7 9" id="KW-0503">Monooxygenase</keyword>
<keyword evidence="6 8" id="KW-0408">Iron</keyword>
<feature type="transmembrane region" description="Helical" evidence="10">
    <location>
        <begin position="12"/>
        <end position="34"/>
    </location>
</feature>
<dbReference type="Proteomes" id="UP000247810">
    <property type="component" value="Unassembled WGS sequence"/>
</dbReference>
<dbReference type="GO" id="GO:0016705">
    <property type="term" value="F:oxidoreductase activity, acting on paired donors, with incorporation or reduction of molecular oxygen"/>
    <property type="evidence" value="ECO:0007669"/>
    <property type="project" value="InterPro"/>
</dbReference>
<dbReference type="OrthoDB" id="3945418at2759"/>
<dbReference type="InterPro" id="IPR017972">
    <property type="entry name" value="Cyt_P450_CS"/>
</dbReference>
<gene>
    <name evidence="11" type="ORF">BO71DRAFT_488776</name>
</gene>
<dbReference type="VEuPathDB" id="FungiDB:BO71DRAFT_488776"/>
<evidence type="ECO:0000256" key="1">
    <source>
        <dbReference type="ARBA" id="ARBA00001971"/>
    </source>
</evidence>
<dbReference type="PRINTS" id="PR00463">
    <property type="entry name" value="EP450I"/>
</dbReference>
<evidence type="ECO:0000256" key="4">
    <source>
        <dbReference type="ARBA" id="ARBA00022723"/>
    </source>
</evidence>
<dbReference type="InterPro" id="IPR002401">
    <property type="entry name" value="Cyt_P450_E_grp-I"/>
</dbReference>
<keyword evidence="10" id="KW-0812">Transmembrane</keyword>